<evidence type="ECO:0000256" key="3">
    <source>
        <dbReference type="RuleBase" id="RU362028"/>
    </source>
</evidence>
<dbReference type="InterPro" id="IPR006145">
    <property type="entry name" value="PsdUridine_synth_RsuA/RluA"/>
</dbReference>
<accession>A0A6A6EAN3</accession>
<name>A0A6A6EAN3_9PEZI</name>
<dbReference type="Gene3D" id="3.30.2350.10">
    <property type="entry name" value="Pseudouridine synthase"/>
    <property type="match status" value="1"/>
</dbReference>
<dbReference type="InterPro" id="IPR006224">
    <property type="entry name" value="PsdUridine_synth_RluA-like_CS"/>
</dbReference>
<evidence type="ECO:0000256" key="4">
    <source>
        <dbReference type="SAM" id="MobiDB-lite"/>
    </source>
</evidence>
<evidence type="ECO:0000256" key="2">
    <source>
        <dbReference type="PROSITE-ProRule" id="PRU00182"/>
    </source>
</evidence>
<dbReference type="AlphaFoldDB" id="A0A6A6EAN3"/>
<dbReference type="CDD" id="cd02557">
    <property type="entry name" value="PseudoU_synth_ScRIB2"/>
    <property type="match status" value="1"/>
</dbReference>
<dbReference type="Pfam" id="PF00849">
    <property type="entry name" value="PseudoU_synth_2"/>
    <property type="match status" value="1"/>
</dbReference>
<evidence type="ECO:0000256" key="1">
    <source>
        <dbReference type="PIRSR" id="PIRSR606225-1"/>
    </source>
</evidence>
<dbReference type="PANTHER" id="PTHR21600:SF40">
    <property type="entry name" value="PSEUDOURIDYLATE SYNTHASE RPUSD2"/>
    <property type="match status" value="1"/>
</dbReference>
<evidence type="ECO:0000259" key="5">
    <source>
        <dbReference type="Pfam" id="PF00849"/>
    </source>
</evidence>
<dbReference type="PROSITE" id="PS01129">
    <property type="entry name" value="PSI_RLU"/>
    <property type="match status" value="1"/>
</dbReference>
<sequence length="485" mass="55013">MALVPSTAEKYPSLPPDEFAKPPSVIITPCDPWPPPYYLEDGLRKVTPYHFTYNTYCKERWRGREILDIFASEFRDRPTEYYEKAIIEGRVVLNGKPVPSTSTTVKNGDIVSHTLHRHEPPVTARPIGIVHEDDDLIVINKPAGVPVHPAGRYNYNSIIEIMRADRGYSFNPLPCNRLDRLTSGIMFIGKHRQAAEDMSAQIRERSVRKEYITRVVGEFPEGEIVCEKPILQISPKLGLNRVRANGKEARTVFKRLAYYPPKDDKKEEKDEQNGEHEGMAWKKLKGYSIVRCFPLTGRTHQLRVHLQYLGHPISNDPIYCNQRVFGPSLGRGHSDAEDDDDIMTRLSRMGKEEIAEAVAYHDEMVDEYNKRKAEKMTGEACEICDTPLYSDPGVHELGIYLHARRYHCEEGRWDYETDLPDWALPPPTMEGPTKPTEESDPLTVDLRKLGLEEDRGQQVPKNTNGSGMTKTAITSDLQAIAGTGG</sequence>
<comment type="catalytic activity">
    <reaction evidence="3">
        <text>a uridine in RNA = a pseudouridine in RNA</text>
        <dbReference type="Rhea" id="RHEA:48348"/>
        <dbReference type="Rhea" id="RHEA-COMP:12068"/>
        <dbReference type="Rhea" id="RHEA-COMP:12069"/>
        <dbReference type="ChEBI" id="CHEBI:65314"/>
        <dbReference type="ChEBI" id="CHEBI:65315"/>
    </reaction>
</comment>
<dbReference type="GO" id="GO:0009982">
    <property type="term" value="F:pseudouridine synthase activity"/>
    <property type="evidence" value="ECO:0007669"/>
    <property type="project" value="InterPro"/>
</dbReference>
<keyword evidence="2" id="KW-0694">RNA-binding</keyword>
<dbReference type="SUPFAM" id="SSF55120">
    <property type="entry name" value="Pseudouridine synthase"/>
    <property type="match status" value="1"/>
</dbReference>
<dbReference type="InterPro" id="IPR006225">
    <property type="entry name" value="PsdUridine_synth_RluC/D"/>
</dbReference>
<keyword evidence="7" id="KW-1185">Reference proteome</keyword>
<dbReference type="GO" id="GO:0000455">
    <property type="term" value="P:enzyme-directed rRNA pseudouridine synthesis"/>
    <property type="evidence" value="ECO:0007669"/>
    <property type="project" value="TreeGrafter"/>
</dbReference>
<dbReference type="InterPro" id="IPR020103">
    <property type="entry name" value="PsdUridine_synth_cat_dom_sf"/>
</dbReference>
<feature type="region of interest" description="Disordered" evidence="4">
    <location>
        <begin position="450"/>
        <end position="485"/>
    </location>
</feature>
<dbReference type="EC" id="5.4.99.-" evidence="3"/>
<dbReference type="InterPro" id="IPR050188">
    <property type="entry name" value="RluA_PseudoU_synthase"/>
</dbReference>
<dbReference type="NCBIfam" id="TIGR00005">
    <property type="entry name" value="rluA_subfam"/>
    <property type="match status" value="1"/>
</dbReference>
<proteinExistence type="inferred from homology"/>
<reference evidence="6" key="1">
    <citation type="journal article" date="2020" name="Stud. Mycol.">
        <title>101 Dothideomycetes genomes: a test case for predicting lifestyles and emergence of pathogens.</title>
        <authorList>
            <person name="Haridas S."/>
            <person name="Albert R."/>
            <person name="Binder M."/>
            <person name="Bloem J."/>
            <person name="Labutti K."/>
            <person name="Salamov A."/>
            <person name="Andreopoulos B."/>
            <person name="Baker S."/>
            <person name="Barry K."/>
            <person name="Bills G."/>
            <person name="Bluhm B."/>
            <person name="Cannon C."/>
            <person name="Castanera R."/>
            <person name="Culley D."/>
            <person name="Daum C."/>
            <person name="Ezra D."/>
            <person name="Gonzalez J."/>
            <person name="Henrissat B."/>
            <person name="Kuo A."/>
            <person name="Liang C."/>
            <person name="Lipzen A."/>
            <person name="Lutzoni F."/>
            <person name="Magnuson J."/>
            <person name="Mondo S."/>
            <person name="Nolan M."/>
            <person name="Ohm R."/>
            <person name="Pangilinan J."/>
            <person name="Park H.-J."/>
            <person name="Ramirez L."/>
            <person name="Alfaro M."/>
            <person name="Sun H."/>
            <person name="Tritt A."/>
            <person name="Yoshinaga Y."/>
            <person name="Zwiers L.-H."/>
            <person name="Turgeon B."/>
            <person name="Goodwin S."/>
            <person name="Spatafora J."/>
            <person name="Crous P."/>
            <person name="Grigoriev I."/>
        </authorList>
    </citation>
    <scope>NUCLEOTIDE SEQUENCE</scope>
    <source>
        <strain evidence="6">CBS 207.26</strain>
    </source>
</reference>
<evidence type="ECO:0000313" key="6">
    <source>
        <dbReference type="EMBL" id="KAF2189037.1"/>
    </source>
</evidence>
<gene>
    <name evidence="6" type="ORF">K469DRAFT_659991</name>
</gene>
<feature type="domain" description="Pseudouridine synthase RsuA/RluA-like" evidence="5">
    <location>
        <begin position="135"/>
        <end position="307"/>
    </location>
</feature>
<dbReference type="EMBL" id="ML994622">
    <property type="protein sequence ID" value="KAF2189037.1"/>
    <property type="molecule type" value="Genomic_DNA"/>
</dbReference>
<dbReference type="Proteomes" id="UP000800200">
    <property type="component" value="Unassembled WGS sequence"/>
</dbReference>
<comment type="function">
    <text evidence="3">Responsible for synthesis of pseudouridine from uracil.</text>
</comment>
<protein>
    <recommendedName>
        <fullName evidence="3">Pseudouridine synthase</fullName>
        <ecNumber evidence="3">5.4.99.-</ecNumber>
    </recommendedName>
</protein>
<dbReference type="PANTHER" id="PTHR21600">
    <property type="entry name" value="MITOCHONDRIAL RNA PSEUDOURIDINE SYNTHASE"/>
    <property type="match status" value="1"/>
</dbReference>
<dbReference type="OrthoDB" id="424794at2759"/>
<comment type="similarity">
    <text evidence="3">Belongs to the pseudouridine synthase RluA family.</text>
</comment>
<dbReference type="PROSITE" id="PS50889">
    <property type="entry name" value="S4"/>
    <property type="match status" value="1"/>
</dbReference>
<dbReference type="GO" id="GO:0003723">
    <property type="term" value="F:RNA binding"/>
    <property type="evidence" value="ECO:0007669"/>
    <property type="project" value="UniProtKB-KW"/>
</dbReference>
<feature type="compositionally biased region" description="Polar residues" evidence="4">
    <location>
        <begin position="459"/>
        <end position="477"/>
    </location>
</feature>
<organism evidence="6 7">
    <name type="scientific">Zopfia rhizophila CBS 207.26</name>
    <dbReference type="NCBI Taxonomy" id="1314779"/>
    <lineage>
        <taxon>Eukaryota</taxon>
        <taxon>Fungi</taxon>
        <taxon>Dikarya</taxon>
        <taxon>Ascomycota</taxon>
        <taxon>Pezizomycotina</taxon>
        <taxon>Dothideomycetes</taxon>
        <taxon>Dothideomycetes incertae sedis</taxon>
        <taxon>Zopfiaceae</taxon>
        <taxon>Zopfia</taxon>
    </lineage>
</organism>
<feature type="active site" evidence="1">
    <location>
        <position position="179"/>
    </location>
</feature>
<keyword evidence="3" id="KW-0413">Isomerase</keyword>
<evidence type="ECO:0000313" key="7">
    <source>
        <dbReference type="Proteomes" id="UP000800200"/>
    </source>
</evidence>